<dbReference type="EMBL" id="JAWRCN010000002">
    <property type="protein sequence ID" value="MDW6019910.1"/>
    <property type="molecule type" value="Genomic_DNA"/>
</dbReference>
<keyword evidence="1" id="KW-0808">Transferase</keyword>
<accession>A0ABU4IMV8</accession>
<keyword evidence="5" id="KW-1185">Reference proteome</keyword>
<dbReference type="Pfam" id="PF07804">
    <property type="entry name" value="HipA_C"/>
    <property type="match status" value="1"/>
</dbReference>
<sequence>MHFPVYQINDDDFDDFEDMGTKSKFWYTDSVDGKQYLFKSTHTEDKRGNPIVRQGEDWAEKIACELAKKLGLPHAEYDLANHNGEQGTRSLNFSQKGDSLTFGNTLLEQVFKTSLPEDDKGTQRVQELKYVAALCVIEIVSAPKAWRPTANIKSAFAVFIGYVMFDCLISNQDRHNQNWGMVTDTAGNTSLAPSFDHAASLGRNESDQTRQTKLTTKDKNQTVESYVKKCKSHFYNQGERLKTFEAYQLLSCLAPSAAVEWIERLEAITDEDIKEIVDAVPEAIMSDLSKQFCTAILKANSIRIIEFKDFLLETYLKP</sequence>
<feature type="domain" description="HipA-like C-terminal" evidence="3">
    <location>
        <begin position="21"/>
        <end position="265"/>
    </location>
</feature>
<reference evidence="4 5" key="1">
    <citation type="submission" date="2023-11" db="EMBL/GenBank/DDBJ databases">
        <title>Plant-associative lifestyle of Vibrio porteresiae and its evolutionary dynamics.</title>
        <authorList>
            <person name="Rameshkumar N."/>
            <person name="Kirti K."/>
        </authorList>
    </citation>
    <scope>NUCLEOTIDE SEQUENCE [LARGE SCALE GENOMIC DNA]</scope>
    <source>
        <strain evidence="4 5">MSSRF60</strain>
    </source>
</reference>
<evidence type="ECO:0000259" key="3">
    <source>
        <dbReference type="Pfam" id="PF07804"/>
    </source>
</evidence>
<evidence type="ECO:0000256" key="1">
    <source>
        <dbReference type="ARBA" id="ARBA00022679"/>
    </source>
</evidence>
<evidence type="ECO:0000313" key="5">
    <source>
        <dbReference type="Proteomes" id="UP001272325"/>
    </source>
</evidence>
<dbReference type="Gene3D" id="1.10.1070.20">
    <property type="match status" value="1"/>
</dbReference>
<keyword evidence="2" id="KW-0418">Kinase</keyword>
<organism evidence="4 5">
    <name type="scientific">Vibrio plantisponsor</name>
    <dbReference type="NCBI Taxonomy" id="664643"/>
    <lineage>
        <taxon>Bacteria</taxon>
        <taxon>Pseudomonadati</taxon>
        <taxon>Pseudomonadota</taxon>
        <taxon>Gammaproteobacteria</taxon>
        <taxon>Vibrionales</taxon>
        <taxon>Vibrionaceae</taxon>
        <taxon>Vibrio</taxon>
    </lineage>
</organism>
<gene>
    <name evidence="4" type="ORF">SBW85_19585</name>
</gene>
<comment type="caution">
    <text evidence="4">The sequence shown here is derived from an EMBL/GenBank/DDBJ whole genome shotgun (WGS) entry which is preliminary data.</text>
</comment>
<name>A0ABU4IMV8_9VIBR</name>
<dbReference type="RefSeq" id="WP_171136826.1">
    <property type="nucleotide sequence ID" value="NZ_AP024894.1"/>
</dbReference>
<evidence type="ECO:0000313" key="4">
    <source>
        <dbReference type="EMBL" id="MDW6019910.1"/>
    </source>
</evidence>
<dbReference type="InterPro" id="IPR012893">
    <property type="entry name" value="HipA-like_C"/>
</dbReference>
<protein>
    <submittedName>
        <fullName evidence="4">HipA domain-containing protein</fullName>
    </submittedName>
</protein>
<proteinExistence type="predicted"/>
<dbReference type="Proteomes" id="UP001272325">
    <property type="component" value="Unassembled WGS sequence"/>
</dbReference>
<evidence type="ECO:0000256" key="2">
    <source>
        <dbReference type="ARBA" id="ARBA00022777"/>
    </source>
</evidence>